<dbReference type="InterPro" id="IPR013087">
    <property type="entry name" value="Znf_C2H2_type"/>
</dbReference>
<feature type="region of interest" description="Disordered" evidence="11">
    <location>
        <begin position="357"/>
        <end position="425"/>
    </location>
</feature>
<dbReference type="FunFam" id="3.30.160.60:FF:000290">
    <property type="entry name" value="Zinc finger protein 697 isoform X1"/>
    <property type="match status" value="1"/>
</dbReference>
<keyword evidence="3" id="KW-0479">Metal-binding</keyword>
<feature type="domain" description="C2H2-type" evidence="12">
    <location>
        <begin position="719"/>
        <end position="746"/>
    </location>
</feature>
<dbReference type="SMART" id="SM00355">
    <property type="entry name" value="ZnF_C2H2"/>
    <property type="match status" value="7"/>
</dbReference>
<feature type="domain" description="C2H2-type" evidence="12">
    <location>
        <begin position="747"/>
        <end position="774"/>
    </location>
</feature>
<keyword evidence="15" id="KW-1185">Reference proteome</keyword>
<keyword evidence="5 10" id="KW-0863">Zinc-finger</keyword>
<feature type="region of interest" description="Disordered" evidence="11">
    <location>
        <begin position="150"/>
        <end position="239"/>
    </location>
</feature>
<feature type="domain" description="C2H2-type" evidence="12">
    <location>
        <begin position="691"/>
        <end position="718"/>
    </location>
</feature>
<protein>
    <submittedName>
        <fullName evidence="14">Uncharacterized protein</fullName>
    </submittedName>
</protein>
<evidence type="ECO:0000256" key="6">
    <source>
        <dbReference type="ARBA" id="ARBA00022833"/>
    </source>
</evidence>
<evidence type="ECO:0000256" key="2">
    <source>
        <dbReference type="ARBA" id="ARBA00006991"/>
    </source>
</evidence>
<dbReference type="Pfam" id="PF00096">
    <property type="entry name" value="zf-C2H2"/>
    <property type="match status" value="6"/>
</dbReference>
<feature type="compositionally biased region" description="Basic and acidic residues" evidence="11">
    <location>
        <begin position="226"/>
        <end position="235"/>
    </location>
</feature>
<comment type="similarity">
    <text evidence="2">Belongs to the krueppel C2H2-type zinc-finger protein family.</text>
</comment>
<dbReference type="PROSITE" id="PS50805">
    <property type="entry name" value="KRAB"/>
    <property type="match status" value="1"/>
</dbReference>
<dbReference type="FunFam" id="3.30.160.60:FF:000358">
    <property type="entry name" value="zinc finger protein 24"/>
    <property type="match status" value="1"/>
</dbReference>
<dbReference type="GO" id="GO:0005634">
    <property type="term" value="C:nucleus"/>
    <property type="evidence" value="ECO:0007669"/>
    <property type="project" value="UniProtKB-SubCell"/>
</dbReference>
<dbReference type="InterPro" id="IPR001909">
    <property type="entry name" value="KRAB"/>
</dbReference>
<evidence type="ECO:0000256" key="8">
    <source>
        <dbReference type="ARBA" id="ARBA00023163"/>
    </source>
</evidence>
<evidence type="ECO:0000256" key="7">
    <source>
        <dbReference type="ARBA" id="ARBA00023015"/>
    </source>
</evidence>
<evidence type="ECO:0000313" key="14">
    <source>
        <dbReference type="Ensembl" id="ENSLLEP00000029103.1"/>
    </source>
</evidence>
<dbReference type="PANTHER" id="PTHR24381">
    <property type="entry name" value="ZINC FINGER PROTEIN"/>
    <property type="match status" value="1"/>
</dbReference>
<dbReference type="Pfam" id="PF01352">
    <property type="entry name" value="KRAB"/>
    <property type="match status" value="1"/>
</dbReference>
<name>A0A8C5PWG1_9ANUR</name>
<dbReference type="OrthoDB" id="654211at2759"/>
<dbReference type="FunFam" id="3.30.160.60:FF:001840">
    <property type="entry name" value="Paternally-expressed gene 3 protein"/>
    <property type="match status" value="1"/>
</dbReference>
<dbReference type="PANTHER" id="PTHR24381:SF436">
    <property type="entry name" value="ZINC FINGER PROTEIN 768"/>
    <property type="match status" value="1"/>
</dbReference>
<dbReference type="Proteomes" id="UP000694569">
    <property type="component" value="Unplaced"/>
</dbReference>
<organism evidence="14 15">
    <name type="scientific">Leptobrachium leishanense</name>
    <name type="common">Leishan spiny toad</name>
    <dbReference type="NCBI Taxonomy" id="445787"/>
    <lineage>
        <taxon>Eukaryota</taxon>
        <taxon>Metazoa</taxon>
        <taxon>Chordata</taxon>
        <taxon>Craniata</taxon>
        <taxon>Vertebrata</taxon>
        <taxon>Euteleostomi</taxon>
        <taxon>Amphibia</taxon>
        <taxon>Batrachia</taxon>
        <taxon>Anura</taxon>
        <taxon>Pelobatoidea</taxon>
        <taxon>Megophryidae</taxon>
        <taxon>Leptobrachium</taxon>
    </lineage>
</organism>
<dbReference type="GO" id="GO:0000977">
    <property type="term" value="F:RNA polymerase II transcription regulatory region sequence-specific DNA binding"/>
    <property type="evidence" value="ECO:0007669"/>
    <property type="project" value="TreeGrafter"/>
</dbReference>
<comment type="subcellular location">
    <subcellularLocation>
        <location evidence="1">Nucleus</location>
    </subcellularLocation>
</comment>
<evidence type="ECO:0000313" key="15">
    <source>
        <dbReference type="Proteomes" id="UP000694569"/>
    </source>
</evidence>
<evidence type="ECO:0000256" key="10">
    <source>
        <dbReference type="PROSITE-ProRule" id="PRU00042"/>
    </source>
</evidence>
<sequence length="807" mass="90502">MEGPALTGGPVTESLIRLTVEILCLLTGEDYMLVKKPNGRVYTSSHHPHVSEGFYRSCNSSVEPPPHSLIHETRDPRMEPPPHSLIRERHNEEKILELSNQIIRLLTGEVPIRCEDVTVYLSMEEWEYVERHKELYEDLMMEHHRPLRSLGGNEEEIPASPDHSGGTGKNDLKSPADAKCSRWKSRQKTVEKRQNTCRKESEDIYMPKESPSAHARSAFHNAGNPKDSDTPEDQTRYPSACETEELISGKRRNLMDVNMPAGHTYCPATPKSEGTAFYNGGNPTDSDNPADQSHYVSTHNKGDPISCERGNLIDLNTPAEEIHYPSAREKEEPISGKRGNLMDVNMPAGHTYCPATPKSEGTAFHDGGNPTDSDKPADQSHYVSVDTNEESMSRGGGNLVDINTDAYPTRTHYPPTRIKGEEASRTGAHHVDLYTPPEYPEIYINGELVSSHGSDFHEAYTSAGHAHTKYTFSHTNLETPSSDDLPHTDFYPQTDHTQPQYPSVHIKGEPTTGGHYIDIYIPTEYPSTPIKEEPASCGEEDLPDIGFPISALYTCPNMEEELSSAGADLDPDFYHSTLHTQLQYGSAYTSSTSSSNQEVDYELGKTHACPECGKHFHYRSKLIRHRRLHTGEKPFACSVCGKCFTQASSLSTHHRRHMGEKPFVCFQCGKCYTDNKSLIQHFKLHMQTEEFACSDCGRCFRTVSELVSHQSVHIGEKPFLCSVCGKSFSCKAHVVRHQITHTGEKPFSCRCCGKSFARNATLAAHLRIHTGEKPFPCVVCGKFFRYKSHFNRHMRIHRRNHVPEGVL</sequence>
<feature type="domain" description="C2H2-type" evidence="12">
    <location>
        <begin position="775"/>
        <end position="802"/>
    </location>
</feature>
<keyword evidence="8" id="KW-0804">Transcription</keyword>
<reference evidence="14" key="2">
    <citation type="submission" date="2025-09" db="UniProtKB">
        <authorList>
            <consortium name="Ensembl"/>
        </authorList>
    </citation>
    <scope>IDENTIFICATION</scope>
</reference>
<feature type="region of interest" description="Disordered" evidence="11">
    <location>
        <begin position="274"/>
        <end position="303"/>
    </location>
</feature>
<evidence type="ECO:0000256" key="9">
    <source>
        <dbReference type="ARBA" id="ARBA00023242"/>
    </source>
</evidence>
<dbReference type="InterPro" id="IPR036051">
    <property type="entry name" value="KRAB_dom_sf"/>
</dbReference>
<evidence type="ECO:0000256" key="5">
    <source>
        <dbReference type="ARBA" id="ARBA00022771"/>
    </source>
</evidence>
<feature type="domain" description="C2H2-type" evidence="12">
    <location>
        <begin position="607"/>
        <end position="634"/>
    </location>
</feature>
<feature type="region of interest" description="Disordered" evidence="11">
    <location>
        <begin position="57"/>
        <end position="81"/>
    </location>
</feature>
<evidence type="ECO:0000256" key="11">
    <source>
        <dbReference type="SAM" id="MobiDB-lite"/>
    </source>
</evidence>
<dbReference type="AlphaFoldDB" id="A0A8C5PWG1"/>
<dbReference type="SUPFAM" id="SSF109640">
    <property type="entry name" value="KRAB domain (Kruppel-associated box)"/>
    <property type="match status" value="1"/>
</dbReference>
<dbReference type="FunFam" id="3.30.160.60:FF:000110">
    <property type="entry name" value="Zinc finger protein-like"/>
    <property type="match status" value="1"/>
</dbReference>
<dbReference type="Gene3D" id="3.30.160.60">
    <property type="entry name" value="Classic Zinc Finger"/>
    <property type="match status" value="7"/>
</dbReference>
<dbReference type="PROSITE" id="PS50157">
    <property type="entry name" value="ZINC_FINGER_C2H2_2"/>
    <property type="match status" value="7"/>
</dbReference>
<feature type="compositionally biased region" description="Basic and acidic residues" evidence="11">
    <location>
        <begin position="188"/>
        <end position="206"/>
    </location>
</feature>
<keyword evidence="6" id="KW-0862">Zinc</keyword>
<keyword evidence="9" id="KW-0539">Nucleus</keyword>
<feature type="domain" description="C2H2-type" evidence="12">
    <location>
        <begin position="663"/>
        <end position="690"/>
    </location>
</feature>
<dbReference type="PROSITE" id="PS00028">
    <property type="entry name" value="ZINC_FINGER_C2H2_1"/>
    <property type="match status" value="7"/>
</dbReference>
<proteinExistence type="inferred from homology"/>
<reference evidence="14" key="1">
    <citation type="submission" date="2025-08" db="UniProtKB">
        <authorList>
            <consortium name="Ensembl"/>
        </authorList>
    </citation>
    <scope>IDENTIFICATION</scope>
</reference>
<dbReference type="FunFam" id="3.30.160.60:FF:000624">
    <property type="entry name" value="zinc finger protein 697"/>
    <property type="match status" value="1"/>
</dbReference>
<evidence type="ECO:0000259" key="13">
    <source>
        <dbReference type="PROSITE" id="PS50805"/>
    </source>
</evidence>
<feature type="domain" description="KRAB" evidence="13">
    <location>
        <begin position="112"/>
        <end position="195"/>
    </location>
</feature>
<dbReference type="FunFam" id="3.30.160.60:FF:000060">
    <property type="entry name" value="zinc finger protein 436"/>
    <property type="match status" value="1"/>
</dbReference>
<dbReference type="Gene3D" id="6.10.140.140">
    <property type="match status" value="1"/>
</dbReference>
<dbReference type="GeneTree" id="ENSGT00940000154715"/>
<dbReference type="CDD" id="cd07765">
    <property type="entry name" value="KRAB_A-box"/>
    <property type="match status" value="1"/>
</dbReference>
<evidence type="ECO:0000256" key="3">
    <source>
        <dbReference type="ARBA" id="ARBA00022723"/>
    </source>
</evidence>
<evidence type="ECO:0000259" key="12">
    <source>
        <dbReference type="PROSITE" id="PS50157"/>
    </source>
</evidence>
<dbReference type="InterPro" id="IPR036236">
    <property type="entry name" value="Znf_C2H2_sf"/>
</dbReference>
<evidence type="ECO:0000256" key="4">
    <source>
        <dbReference type="ARBA" id="ARBA00022737"/>
    </source>
</evidence>
<dbReference type="GO" id="GO:0000981">
    <property type="term" value="F:DNA-binding transcription factor activity, RNA polymerase II-specific"/>
    <property type="evidence" value="ECO:0007669"/>
    <property type="project" value="TreeGrafter"/>
</dbReference>
<accession>A0A8C5PWG1</accession>
<keyword evidence="7" id="KW-0805">Transcription regulation</keyword>
<keyword evidence="4" id="KW-0677">Repeat</keyword>
<feature type="compositionally biased region" description="Basic and acidic residues" evidence="11">
    <location>
        <begin position="69"/>
        <end position="81"/>
    </location>
</feature>
<feature type="compositionally biased region" description="Basic and acidic residues" evidence="11">
    <location>
        <begin position="170"/>
        <end position="180"/>
    </location>
</feature>
<dbReference type="GO" id="GO:0008270">
    <property type="term" value="F:zinc ion binding"/>
    <property type="evidence" value="ECO:0007669"/>
    <property type="project" value="UniProtKB-KW"/>
</dbReference>
<dbReference type="SUPFAM" id="SSF57667">
    <property type="entry name" value="beta-beta-alpha zinc fingers"/>
    <property type="match status" value="4"/>
</dbReference>
<dbReference type="Ensembl" id="ENSLLET00000030232.1">
    <property type="protein sequence ID" value="ENSLLEP00000029103.1"/>
    <property type="gene ID" value="ENSLLEG00000018477.1"/>
</dbReference>
<evidence type="ECO:0000256" key="1">
    <source>
        <dbReference type="ARBA" id="ARBA00004123"/>
    </source>
</evidence>
<feature type="compositionally biased region" description="Polar residues" evidence="11">
    <location>
        <begin position="281"/>
        <end position="299"/>
    </location>
</feature>
<feature type="domain" description="C2H2-type" evidence="12">
    <location>
        <begin position="635"/>
        <end position="662"/>
    </location>
</feature>